<dbReference type="SUPFAM" id="SSF56059">
    <property type="entry name" value="Glutathione synthetase ATP-binding domain-like"/>
    <property type="match status" value="1"/>
</dbReference>
<dbReference type="GO" id="GO:0046872">
    <property type="term" value="F:metal ion binding"/>
    <property type="evidence" value="ECO:0007669"/>
    <property type="project" value="InterPro"/>
</dbReference>
<dbReference type="GO" id="GO:0005524">
    <property type="term" value="F:ATP binding"/>
    <property type="evidence" value="ECO:0007669"/>
    <property type="project" value="UniProtKB-UniRule"/>
</dbReference>
<dbReference type="EMBL" id="LBZA01000002">
    <property type="protein sequence ID" value="KKR64726.1"/>
    <property type="molecule type" value="Genomic_DNA"/>
</dbReference>
<organism evidence="3 4">
    <name type="scientific">Candidatus Woesebacteria bacterium GW2011_GWA1_40_43</name>
    <dbReference type="NCBI Taxonomy" id="1618553"/>
    <lineage>
        <taxon>Bacteria</taxon>
        <taxon>Candidatus Woeseibacteriota</taxon>
    </lineage>
</organism>
<dbReference type="AlphaFoldDB" id="A0A0G0SQN8"/>
<keyword evidence="1" id="KW-0067">ATP-binding</keyword>
<reference evidence="3 4" key="1">
    <citation type="journal article" date="2015" name="Nature">
        <title>rRNA introns, odd ribosomes, and small enigmatic genomes across a large radiation of phyla.</title>
        <authorList>
            <person name="Brown C.T."/>
            <person name="Hug L.A."/>
            <person name="Thomas B.C."/>
            <person name="Sharon I."/>
            <person name="Castelle C.J."/>
            <person name="Singh A."/>
            <person name="Wilkins M.J."/>
            <person name="Williams K.H."/>
            <person name="Banfield J.F."/>
        </authorList>
    </citation>
    <scope>NUCLEOTIDE SEQUENCE [LARGE SCALE GENOMIC DNA]</scope>
</reference>
<dbReference type="GO" id="GO:0005737">
    <property type="term" value="C:cytoplasm"/>
    <property type="evidence" value="ECO:0007669"/>
    <property type="project" value="TreeGrafter"/>
</dbReference>
<dbReference type="InterPro" id="IPR011761">
    <property type="entry name" value="ATP-grasp"/>
</dbReference>
<dbReference type="Proteomes" id="UP000034293">
    <property type="component" value="Unassembled WGS sequence"/>
</dbReference>
<evidence type="ECO:0000313" key="3">
    <source>
        <dbReference type="EMBL" id="KKR64726.1"/>
    </source>
</evidence>
<evidence type="ECO:0000259" key="2">
    <source>
        <dbReference type="PROSITE" id="PS50975"/>
    </source>
</evidence>
<dbReference type="PROSITE" id="PS50975">
    <property type="entry name" value="ATP_GRASP"/>
    <property type="match status" value="1"/>
</dbReference>
<dbReference type="Gene3D" id="3.30.470.20">
    <property type="entry name" value="ATP-grasp fold, B domain"/>
    <property type="match status" value="1"/>
</dbReference>
<evidence type="ECO:0000256" key="1">
    <source>
        <dbReference type="PROSITE-ProRule" id="PRU00409"/>
    </source>
</evidence>
<gene>
    <name evidence="3" type="ORF">UU02_C0002G0015</name>
</gene>
<name>A0A0G0SQN8_9BACT</name>
<evidence type="ECO:0000313" key="4">
    <source>
        <dbReference type="Proteomes" id="UP000034293"/>
    </source>
</evidence>
<feature type="domain" description="ATP-grasp" evidence="2">
    <location>
        <begin position="112"/>
        <end position="308"/>
    </location>
</feature>
<protein>
    <recommendedName>
        <fullName evidence="2">ATP-grasp domain-containing protein</fullName>
    </recommendedName>
</protein>
<dbReference type="GO" id="GO:0004363">
    <property type="term" value="F:glutathione synthase activity"/>
    <property type="evidence" value="ECO:0007669"/>
    <property type="project" value="InterPro"/>
</dbReference>
<comment type="caution">
    <text evidence="3">The sequence shown here is derived from an EMBL/GenBank/DDBJ whole genome shotgun (WGS) entry which is preliminary data.</text>
</comment>
<accession>A0A0G0SQN8</accession>
<dbReference type="InterPro" id="IPR004218">
    <property type="entry name" value="GSHS_ATP-bd"/>
</dbReference>
<dbReference type="PANTHER" id="PTHR21621">
    <property type="entry name" value="RIBOSOMAL PROTEIN S6 MODIFICATION PROTEIN"/>
    <property type="match status" value="1"/>
</dbReference>
<dbReference type="PANTHER" id="PTHR21621:SF0">
    <property type="entry name" value="BETA-CITRYLGLUTAMATE SYNTHASE B-RELATED"/>
    <property type="match status" value="1"/>
</dbReference>
<sequence length="311" mass="35464">MIRFGMCFSRSFEGVAPLSHIGKKLPVYLRLLELCQAEGWKVYILTRKTYKGGNGFDGAWLFKNGKFVRVEETVRLDLVFDWVGNLLFPPKNEKSLKVVNIRKFKELTCNKWETYLKLSSYMPKTYWVGNLKNAAKLVSKITTDNVVLKPYDGLRGKGIFIGLKEDLKNFSPEKEGKKYILQEFIDTSNGVPNITSGRHDLRIVVVNGKAVWCHVRVPAEGSLLANAAQGGSLTEVDYSKVPESVKKIVKIISKIFYKEYDNPIFSLDFGIDKDGNPKIFEINDQIGFPKWEMKNRDNFLNALVQNFSSKI</sequence>
<proteinExistence type="predicted"/>
<dbReference type="Pfam" id="PF02955">
    <property type="entry name" value="GSH-S_ATP"/>
    <property type="match status" value="1"/>
</dbReference>
<keyword evidence="1" id="KW-0547">Nucleotide-binding</keyword>